<keyword evidence="2" id="KW-0413">Isomerase</keyword>
<organism evidence="2 3">
    <name type="scientific">Spiroplasma eriocheiris</name>
    <dbReference type="NCBI Taxonomy" id="315358"/>
    <lineage>
        <taxon>Bacteria</taxon>
        <taxon>Bacillati</taxon>
        <taxon>Mycoplasmatota</taxon>
        <taxon>Mollicutes</taxon>
        <taxon>Entomoplasmatales</taxon>
        <taxon>Spiroplasmataceae</taxon>
        <taxon>Spiroplasma</taxon>
    </lineage>
</organism>
<dbReference type="PANTHER" id="PTHR30345">
    <property type="entry name" value="RIBOSE-5-PHOSPHATE ISOMERASE B"/>
    <property type="match status" value="1"/>
</dbReference>
<dbReference type="STRING" id="315358.SERIO_v1c00570"/>
<dbReference type="EMBL" id="CP011856">
    <property type="protein sequence ID" value="AKM53659.1"/>
    <property type="molecule type" value="Genomic_DNA"/>
</dbReference>
<dbReference type="NCBIfam" id="TIGR00689">
    <property type="entry name" value="rpiB_lacA_lacB"/>
    <property type="match status" value="1"/>
</dbReference>
<reference evidence="3" key="2">
    <citation type="submission" date="2015-06" db="EMBL/GenBank/DDBJ databases">
        <title>Complete genome sequence of Spiroplasma eriocheiris TDA-040725-5 (DSM 21848).</title>
        <authorList>
            <person name="Lo W.-S."/>
            <person name="Kuo C.-H."/>
        </authorList>
    </citation>
    <scope>NUCLEOTIDE SEQUENCE [LARGE SCALE GENOMIC DNA]</scope>
    <source>
        <strain evidence="3">TDA-040725-5</strain>
    </source>
</reference>
<dbReference type="Proteomes" id="UP000035661">
    <property type="component" value="Chromosome"/>
</dbReference>
<sequence>MKVAIACDHIVTDIKDKMVTFLRQAGYEVVDCGTYDFVRTHYPIFGHKAASLVATNQVDKAVIMCGTGVGISNAANKTKNIRAALVRDLISARQAVEEFNANVIAVGGRITGIGLIEEIYQTFLETKYQPTPAKDARIEKINALITHDNYADNIFDSEIQKWQAGYYHD</sequence>
<dbReference type="GO" id="GO:0019316">
    <property type="term" value="P:D-allose catabolic process"/>
    <property type="evidence" value="ECO:0007669"/>
    <property type="project" value="TreeGrafter"/>
</dbReference>
<evidence type="ECO:0000313" key="2">
    <source>
        <dbReference type="EMBL" id="AKM53659.1"/>
    </source>
</evidence>
<evidence type="ECO:0000256" key="1">
    <source>
        <dbReference type="ARBA" id="ARBA00008754"/>
    </source>
</evidence>
<dbReference type="RefSeq" id="WP_047790945.1">
    <property type="nucleotide sequence ID" value="NZ_CP011856.1"/>
</dbReference>
<accession>A0A0H3XK03</accession>
<gene>
    <name evidence="2" type="primary">lacA</name>
    <name evidence="2" type="ORF">SERIO_v1c00570</name>
</gene>
<dbReference type="KEGG" id="seri:SERIO_v1c00570"/>
<keyword evidence="3" id="KW-1185">Reference proteome</keyword>
<dbReference type="SUPFAM" id="SSF89623">
    <property type="entry name" value="Ribose/Galactose isomerase RpiB/AlsB"/>
    <property type="match status" value="1"/>
</dbReference>
<dbReference type="GO" id="GO:0004751">
    <property type="term" value="F:ribose-5-phosphate isomerase activity"/>
    <property type="evidence" value="ECO:0007669"/>
    <property type="project" value="TreeGrafter"/>
</dbReference>
<protein>
    <submittedName>
        <fullName evidence="2">Galactose-6-phosphate isomerase</fullName>
    </submittedName>
</protein>
<dbReference type="PIRSF" id="PIRSF005384">
    <property type="entry name" value="RpiB_LacA_B"/>
    <property type="match status" value="1"/>
</dbReference>
<dbReference type="PANTHER" id="PTHR30345:SF0">
    <property type="entry name" value="DNA DAMAGE-REPAIR_TOLERATION PROTEIN DRT102"/>
    <property type="match status" value="1"/>
</dbReference>
<comment type="similarity">
    <text evidence="1">Belongs to the LacAB/RpiB family.</text>
</comment>
<dbReference type="Gene3D" id="3.40.1400.10">
    <property type="entry name" value="Sugar-phosphate isomerase, RpiB/LacA/LacB"/>
    <property type="match status" value="1"/>
</dbReference>
<reference evidence="2 3" key="1">
    <citation type="journal article" date="2015" name="Genome Biol. Evol.">
        <title>Found and Lost: The Fates of Horizontally Acquired Genes in Arthropod-Symbiotic Spiroplasma.</title>
        <authorList>
            <person name="Lo W.S."/>
            <person name="Gasparich G.E."/>
            <person name="Kuo C.H."/>
        </authorList>
    </citation>
    <scope>NUCLEOTIDE SEQUENCE [LARGE SCALE GENOMIC DNA]</scope>
    <source>
        <strain evidence="3">TDA-040725-5</strain>
    </source>
</reference>
<dbReference type="InterPro" id="IPR036569">
    <property type="entry name" value="RpiB_LacA_LacB_sf"/>
</dbReference>
<proteinExistence type="inferred from homology"/>
<dbReference type="GO" id="GO:0009052">
    <property type="term" value="P:pentose-phosphate shunt, non-oxidative branch"/>
    <property type="evidence" value="ECO:0007669"/>
    <property type="project" value="TreeGrafter"/>
</dbReference>
<dbReference type="NCBIfam" id="NF004051">
    <property type="entry name" value="PRK05571.1"/>
    <property type="match status" value="1"/>
</dbReference>
<dbReference type="PATRIC" id="fig|743698.3.peg.58"/>
<name>A0A0H3XK03_9MOLU</name>
<dbReference type="InterPro" id="IPR003500">
    <property type="entry name" value="RpiB_LacA_LacB"/>
</dbReference>
<dbReference type="Pfam" id="PF02502">
    <property type="entry name" value="LacAB_rpiB"/>
    <property type="match status" value="1"/>
</dbReference>
<evidence type="ECO:0000313" key="3">
    <source>
        <dbReference type="Proteomes" id="UP000035661"/>
    </source>
</evidence>
<dbReference type="AlphaFoldDB" id="A0A0H3XK03"/>